<dbReference type="Proteomes" id="UP000887116">
    <property type="component" value="Unassembled WGS sequence"/>
</dbReference>
<dbReference type="OrthoDB" id="10550046at2759"/>
<accession>A0A8X6FV57</accession>
<organism evidence="1 2">
    <name type="scientific">Trichonephila clavata</name>
    <name type="common">Joro spider</name>
    <name type="synonym">Nephila clavata</name>
    <dbReference type="NCBI Taxonomy" id="2740835"/>
    <lineage>
        <taxon>Eukaryota</taxon>
        <taxon>Metazoa</taxon>
        <taxon>Ecdysozoa</taxon>
        <taxon>Arthropoda</taxon>
        <taxon>Chelicerata</taxon>
        <taxon>Arachnida</taxon>
        <taxon>Araneae</taxon>
        <taxon>Araneomorphae</taxon>
        <taxon>Entelegynae</taxon>
        <taxon>Araneoidea</taxon>
        <taxon>Nephilidae</taxon>
        <taxon>Trichonephila</taxon>
    </lineage>
</organism>
<protein>
    <submittedName>
        <fullName evidence="1">Uncharacterized protein</fullName>
    </submittedName>
</protein>
<gene>
    <name evidence="1" type="ORF">TNCT_323241</name>
</gene>
<keyword evidence="2" id="KW-1185">Reference proteome</keyword>
<evidence type="ECO:0000313" key="2">
    <source>
        <dbReference type="Proteomes" id="UP000887116"/>
    </source>
</evidence>
<reference evidence="1" key="1">
    <citation type="submission" date="2020-07" db="EMBL/GenBank/DDBJ databases">
        <title>Multicomponent nature underlies the extraordinary mechanical properties of spider dragline silk.</title>
        <authorList>
            <person name="Kono N."/>
            <person name="Nakamura H."/>
            <person name="Mori M."/>
            <person name="Yoshida Y."/>
            <person name="Ohtoshi R."/>
            <person name="Malay A.D."/>
            <person name="Moran D.A.P."/>
            <person name="Tomita M."/>
            <person name="Numata K."/>
            <person name="Arakawa K."/>
        </authorList>
    </citation>
    <scope>NUCLEOTIDE SEQUENCE</scope>
</reference>
<comment type="caution">
    <text evidence="1">The sequence shown here is derived from an EMBL/GenBank/DDBJ whole genome shotgun (WGS) entry which is preliminary data.</text>
</comment>
<dbReference type="EMBL" id="BMAO01033522">
    <property type="protein sequence ID" value="GFQ90190.1"/>
    <property type="molecule type" value="Genomic_DNA"/>
</dbReference>
<dbReference type="AlphaFoldDB" id="A0A8X6FV57"/>
<proteinExistence type="predicted"/>
<sequence>MINPYFNKDLSRLEVLTPQEYVQENSREKALAVARDYDWSKPKNSFKLEAQMNQDVIGCSGLCLVVRKKGEKTENSLTDHIIEN</sequence>
<evidence type="ECO:0000313" key="1">
    <source>
        <dbReference type="EMBL" id="GFQ90190.1"/>
    </source>
</evidence>
<name>A0A8X6FV57_TRICU</name>